<evidence type="ECO:0000256" key="2">
    <source>
        <dbReference type="ARBA" id="ARBA00023002"/>
    </source>
</evidence>
<comment type="caution">
    <text evidence="5">The sequence shown here is derived from an EMBL/GenBank/DDBJ whole genome shotgun (WGS) entry which is preliminary data.</text>
</comment>
<name>A0A6L9Y2D3_9MICO</name>
<dbReference type="GO" id="GO:0016491">
    <property type="term" value="F:oxidoreductase activity"/>
    <property type="evidence" value="ECO:0007669"/>
    <property type="project" value="UniProtKB-KW"/>
</dbReference>
<dbReference type="PANTHER" id="PTHR43103">
    <property type="entry name" value="NUCLEOSIDE-DIPHOSPHATE-SUGAR EPIMERASE"/>
    <property type="match status" value="1"/>
</dbReference>
<reference evidence="5 6" key="1">
    <citation type="journal article" date="2014" name="J. Microbiol.">
        <title>Diaminobutyricibacter tongyongensis gen. nov., sp. nov. and Homoserinibacter gongjuensis gen. nov., sp. nov. belong to the family Microbacteriaceae.</title>
        <authorList>
            <person name="Kim S.J."/>
            <person name="Ahn J.H."/>
            <person name="Weon H.Y."/>
            <person name="Hamada M."/>
            <person name="Suzuki K."/>
            <person name="Kwon S.W."/>
        </authorList>
    </citation>
    <scope>NUCLEOTIDE SEQUENCE [LARGE SCALE GENOMIC DNA]</scope>
    <source>
        <strain evidence="5 6">NBRC 108724</strain>
    </source>
</reference>
<evidence type="ECO:0000256" key="1">
    <source>
        <dbReference type="ARBA" id="ARBA00007637"/>
    </source>
</evidence>
<dbReference type="PANTHER" id="PTHR43103:SF5">
    <property type="entry name" value="4-EPIMERASE, PUTATIVE (AFU_ORTHOLOGUE AFUA_7G00360)-RELATED"/>
    <property type="match status" value="1"/>
</dbReference>
<accession>A0A6L9Y2D3</accession>
<proteinExistence type="inferred from homology"/>
<evidence type="ECO:0000313" key="6">
    <source>
        <dbReference type="Proteomes" id="UP000474967"/>
    </source>
</evidence>
<evidence type="ECO:0000313" key="5">
    <source>
        <dbReference type="EMBL" id="NEN07675.1"/>
    </source>
</evidence>
<dbReference type="Pfam" id="PF01370">
    <property type="entry name" value="Epimerase"/>
    <property type="match status" value="1"/>
</dbReference>
<dbReference type="Gene3D" id="3.40.50.720">
    <property type="entry name" value="NAD(P)-binding Rossmann-like Domain"/>
    <property type="match status" value="1"/>
</dbReference>
<keyword evidence="2" id="KW-0560">Oxidoreductase</keyword>
<dbReference type="InterPro" id="IPR036291">
    <property type="entry name" value="NAD(P)-bd_dom_sf"/>
</dbReference>
<feature type="domain" description="NAD-dependent epimerase/dehydratase" evidence="4">
    <location>
        <begin position="9"/>
        <end position="149"/>
    </location>
</feature>
<evidence type="ECO:0000256" key="3">
    <source>
        <dbReference type="ARBA" id="ARBA00023027"/>
    </source>
</evidence>
<dbReference type="InterPro" id="IPR001509">
    <property type="entry name" value="Epimerase_deHydtase"/>
</dbReference>
<protein>
    <submittedName>
        <fullName evidence="5">NAD(P)-dependent oxidoreductase</fullName>
    </submittedName>
</protein>
<organism evidence="5 6">
    <name type="scientific">Leifsonia tongyongensis</name>
    <dbReference type="NCBI Taxonomy" id="1268043"/>
    <lineage>
        <taxon>Bacteria</taxon>
        <taxon>Bacillati</taxon>
        <taxon>Actinomycetota</taxon>
        <taxon>Actinomycetes</taxon>
        <taxon>Micrococcales</taxon>
        <taxon>Microbacteriaceae</taxon>
        <taxon>Leifsonia</taxon>
    </lineage>
</organism>
<keyword evidence="6" id="KW-1185">Reference proteome</keyword>
<gene>
    <name evidence="5" type="ORF">G3T36_17605</name>
</gene>
<sequence>MAVVIREGLASRYDQVVLYQRTATGELHPNETIVVGDLTDLGALVAAAQGVDVIVHLGGKADESDFAEILSSNIVGSYNVFEAARRAGVRRVVYASSNHVVGFYPAAETVNEDTPVRPDSYYGASKVFGEALGRLYHDKWGMEVVALRIGIFRQRPADRRQLALWLSPQDSVELIARSIEADGIGYLLAYGSSANRDSWWDSTRSWEALGYHPNDDAADYQSDIEEVTEPERYGGVFTAADYQGGVW</sequence>
<dbReference type="AlphaFoldDB" id="A0A6L9Y2D3"/>
<keyword evidence="3" id="KW-0520">NAD</keyword>
<evidence type="ECO:0000259" key="4">
    <source>
        <dbReference type="Pfam" id="PF01370"/>
    </source>
</evidence>
<dbReference type="CDD" id="cd08946">
    <property type="entry name" value="SDR_e"/>
    <property type="match status" value="1"/>
</dbReference>
<dbReference type="Proteomes" id="UP000474967">
    <property type="component" value="Unassembled WGS sequence"/>
</dbReference>
<dbReference type="EMBL" id="JAAGWY010000005">
    <property type="protein sequence ID" value="NEN07675.1"/>
    <property type="molecule type" value="Genomic_DNA"/>
</dbReference>
<dbReference type="SUPFAM" id="SSF51735">
    <property type="entry name" value="NAD(P)-binding Rossmann-fold domains"/>
    <property type="match status" value="1"/>
</dbReference>
<comment type="similarity">
    <text evidence="1">Belongs to the NAD(P)-dependent epimerase/dehydratase family.</text>
</comment>